<sequence length="477" mass="53151">MDETEISLERLDLTIQQSKVDDERNKEQEEMERRVLYKMDIRLIPLLALLYLMSFLDRVNIGNAKLANLEADLGLHGAQYNWALSIFFFGYISIETKPSLWVPFIMIVWGGITSLMSLVKNFTELMVTRFFLGLAEGGLFPGVVLYLTLWYKRSEQNFRISLFFAASAIAGAFGGLIAHTIMRLDGAGGLTGWQWIFLLEGLLTVVVAFAAFFWITDYARSARWLTQEEREFAEKRLKEDAGEAHAPHFNKRHLKAALHDWKIYLGMMMSICTGMESYSFALFLPVIIKGLGFNRALAQLLTVPPYALAATVTVSAAIHSDKTGYRGPYVVGFAIVGIIGYLMIIFLTSVIGKYIASFIIAMGLFPCIGTGITWAVNNLAGDGKRAIGAALLTMSANIGGIFAGQIYRASDAPHYTMGHTIAGVSLLGVLILAVIYGTLLKRTNRLKVQDPERFTKNLSEDEIKNLGDWHPGFYYIL</sequence>
<dbReference type="GO" id="GO:0022857">
    <property type="term" value="F:transmembrane transporter activity"/>
    <property type="evidence" value="ECO:0007669"/>
    <property type="project" value="InterPro"/>
</dbReference>
<reference evidence="8" key="1">
    <citation type="submission" date="2021-06" db="EMBL/GenBank/DDBJ databases">
        <authorList>
            <person name="Kallberg Y."/>
            <person name="Tangrot J."/>
            <person name="Rosling A."/>
        </authorList>
    </citation>
    <scope>NUCLEOTIDE SEQUENCE</scope>
    <source>
        <strain evidence="8">FL130A</strain>
    </source>
</reference>
<dbReference type="OrthoDB" id="2985014at2759"/>
<dbReference type="SUPFAM" id="SSF103473">
    <property type="entry name" value="MFS general substrate transporter"/>
    <property type="match status" value="1"/>
</dbReference>
<evidence type="ECO:0000256" key="4">
    <source>
        <dbReference type="ARBA" id="ARBA00022989"/>
    </source>
</evidence>
<dbReference type="PROSITE" id="PS50850">
    <property type="entry name" value="MFS"/>
    <property type="match status" value="1"/>
</dbReference>
<dbReference type="PANTHER" id="PTHR43791">
    <property type="entry name" value="PERMEASE-RELATED"/>
    <property type="match status" value="1"/>
</dbReference>
<proteinExistence type="predicted"/>
<dbReference type="GO" id="GO:0016020">
    <property type="term" value="C:membrane"/>
    <property type="evidence" value="ECO:0007669"/>
    <property type="project" value="UniProtKB-SubCell"/>
</dbReference>
<evidence type="ECO:0000256" key="5">
    <source>
        <dbReference type="ARBA" id="ARBA00023136"/>
    </source>
</evidence>
<dbReference type="FunFam" id="1.20.1250.20:FF:000018">
    <property type="entry name" value="MFS transporter permease"/>
    <property type="match status" value="1"/>
</dbReference>
<evidence type="ECO:0000313" key="8">
    <source>
        <dbReference type="EMBL" id="CAG8492152.1"/>
    </source>
</evidence>
<evidence type="ECO:0000256" key="3">
    <source>
        <dbReference type="ARBA" id="ARBA00022692"/>
    </source>
</evidence>
<evidence type="ECO:0000256" key="6">
    <source>
        <dbReference type="SAM" id="Phobius"/>
    </source>
</evidence>
<keyword evidence="2" id="KW-0813">Transport</keyword>
<dbReference type="Proteomes" id="UP000789508">
    <property type="component" value="Unassembled WGS sequence"/>
</dbReference>
<dbReference type="Pfam" id="PF07690">
    <property type="entry name" value="MFS_1"/>
    <property type="match status" value="1"/>
</dbReference>
<comment type="caution">
    <text evidence="8">The sequence shown here is derived from an EMBL/GenBank/DDBJ whole genome shotgun (WGS) entry which is preliminary data.</text>
</comment>
<feature type="transmembrane region" description="Helical" evidence="6">
    <location>
        <begin position="388"/>
        <end position="407"/>
    </location>
</feature>
<accession>A0A9N8ZFY4</accession>
<keyword evidence="9" id="KW-1185">Reference proteome</keyword>
<dbReference type="InterPro" id="IPR036259">
    <property type="entry name" value="MFS_trans_sf"/>
</dbReference>
<dbReference type="AlphaFoldDB" id="A0A9N8ZFY4"/>
<feature type="transmembrane region" description="Helical" evidence="6">
    <location>
        <begin position="130"/>
        <end position="150"/>
    </location>
</feature>
<dbReference type="InterPro" id="IPR020846">
    <property type="entry name" value="MFS_dom"/>
</dbReference>
<keyword evidence="3 6" id="KW-0812">Transmembrane</keyword>
<feature type="transmembrane region" description="Helical" evidence="6">
    <location>
        <begin position="329"/>
        <end position="348"/>
    </location>
</feature>
<keyword evidence="5 6" id="KW-0472">Membrane</keyword>
<gene>
    <name evidence="8" type="ORF">ALEPTO_LOCUS3044</name>
</gene>
<feature type="transmembrane region" description="Helical" evidence="6">
    <location>
        <begin position="73"/>
        <end position="93"/>
    </location>
</feature>
<feature type="transmembrane region" description="Helical" evidence="6">
    <location>
        <begin position="43"/>
        <end position="61"/>
    </location>
</feature>
<feature type="transmembrane region" description="Helical" evidence="6">
    <location>
        <begin position="354"/>
        <end position="376"/>
    </location>
</feature>
<feature type="transmembrane region" description="Helical" evidence="6">
    <location>
        <begin position="100"/>
        <end position="118"/>
    </location>
</feature>
<feature type="transmembrane region" description="Helical" evidence="6">
    <location>
        <begin position="419"/>
        <end position="439"/>
    </location>
</feature>
<feature type="transmembrane region" description="Helical" evidence="6">
    <location>
        <begin position="296"/>
        <end position="317"/>
    </location>
</feature>
<evidence type="ECO:0000256" key="2">
    <source>
        <dbReference type="ARBA" id="ARBA00022448"/>
    </source>
</evidence>
<organism evidence="8 9">
    <name type="scientific">Ambispora leptoticha</name>
    <dbReference type="NCBI Taxonomy" id="144679"/>
    <lineage>
        <taxon>Eukaryota</taxon>
        <taxon>Fungi</taxon>
        <taxon>Fungi incertae sedis</taxon>
        <taxon>Mucoromycota</taxon>
        <taxon>Glomeromycotina</taxon>
        <taxon>Glomeromycetes</taxon>
        <taxon>Archaeosporales</taxon>
        <taxon>Ambisporaceae</taxon>
        <taxon>Ambispora</taxon>
    </lineage>
</organism>
<comment type="subcellular location">
    <subcellularLocation>
        <location evidence="1">Membrane</location>
        <topology evidence="1">Multi-pass membrane protein</topology>
    </subcellularLocation>
</comment>
<dbReference type="EMBL" id="CAJVPS010000519">
    <property type="protein sequence ID" value="CAG8492152.1"/>
    <property type="molecule type" value="Genomic_DNA"/>
</dbReference>
<keyword evidence="4 6" id="KW-1133">Transmembrane helix</keyword>
<dbReference type="InterPro" id="IPR011701">
    <property type="entry name" value="MFS"/>
</dbReference>
<dbReference type="FunFam" id="1.20.1250.20:FF:000013">
    <property type="entry name" value="MFS general substrate transporter"/>
    <property type="match status" value="1"/>
</dbReference>
<feature type="domain" description="Major facilitator superfamily (MFS) profile" evidence="7">
    <location>
        <begin position="1"/>
        <end position="445"/>
    </location>
</feature>
<dbReference type="Gene3D" id="1.20.1250.20">
    <property type="entry name" value="MFS general substrate transporter like domains"/>
    <property type="match status" value="2"/>
</dbReference>
<feature type="transmembrane region" description="Helical" evidence="6">
    <location>
        <begin position="193"/>
        <end position="215"/>
    </location>
</feature>
<feature type="transmembrane region" description="Helical" evidence="6">
    <location>
        <begin position="162"/>
        <end position="181"/>
    </location>
</feature>
<feature type="transmembrane region" description="Helical" evidence="6">
    <location>
        <begin position="261"/>
        <end position="284"/>
    </location>
</feature>
<protein>
    <submittedName>
        <fullName evidence="8">8698_t:CDS:1</fullName>
    </submittedName>
</protein>
<evidence type="ECO:0000313" key="9">
    <source>
        <dbReference type="Proteomes" id="UP000789508"/>
    </source>
</evidence>
<name>A0A9N8ZFY4_9GLOM</name>
<evidence type="ECO:0000259" key="7">
    <source>
        <dbReference type="PROSITE" id="PS50850"/>
    </source>
</evidence>
<evidence type="ECO:0000256" key="1">
    <source>
        <dbReference type="ARBA" id="ARBA00004141"/>
    </source>
</evidence>
<dbReference type="PANTHER" id="PTHR43791:SF19">
    <property type="entry name" value="TRANSPORTER, PUTATIVE (AFU_ORTHOLOGUE AFUA_1G01812)-RELATED"/>
    <property type="match status" value="1"/>
</dbReference>